<dbReference type="AlphaFoldDB" id="A0A822V1U9"/>
<keyword evidence="5 10" id="KW-0812">Transmembrane</keyword>
<proteinExistence type="predicted"/>
<organism evidence="12 13">
    <name type="scientific">Agrobacterium tumefaciens str. B6</name>
    <dbReference type="NCBI Taxonomy" id="1183423"/>
    <lineage>
        <taxon>Bacteria</taxon>
        <taxon>Pseudomonadati</taxon>
        <taxon>Pseudomonadota</taxon>
        <taxon>Alphaproteobacteria</taxon>
        <taxon>Hyphomicrobiales</taxon>
        <taxon>Rhizobiaceae</taxon>
        <taxon>Rhizobium/Agrobacterium group</taxon>
        <taxon>Agrobacterium</taxon>
        <taxon>Agrobacterium tumefaciens complex</taxon>
    </lineage>
</organism>
<evidence type="ECO:0000259" key="11">
    <source>
        <dbReference type="PROSITE" id="PS50883"/>
    </source>
</evidence>
<evidence type="ECO:0000256" key="5">
    <source>
        <dbReference type="ARBA" id="ARBA00022692"/>
    </source>
</evidence>
<dbReference type="InterPro" id="IPR035919">
    <property type="entry name" value="EAL_sf"/>
</dbReference>
<name>A0A822V1U9_AGRTU</name>
<evidence type="ECO:0000256" key="8">
    <source>
        <dbReference type="ARBA" id="ARBA00023136"/>
    </source>
</evidence>
<dbReference type="GO" id="GO:0005886">
    <property type="term" value="C:plasma membrane"/>
    <property type="evidence" value="ECO:0007669"/>
    <property type="project" value="UniProtKB-SubCell"/>
</dbReference>
<evidence type="ECO:0000256" key="6">
    <source>
        <dbReference type="ARBA" id="ARBA00022801"/>
    </source>
</evidence>
<evidence type="ECO:0000256" key="9">
    <source>
        <dbReference type="ARBA" id="ARBA00034290"/>
    </source>
</evidence>
<keyword evidence="3" id="KW-1003">Cell membrane</keyword>
<dbReference type="SUPFAM" id="SSF141868">
    <property type="entry name" value="EAL domain-like"/>
    <property type="match status" value="1"/>
</dbReference>
<keyword evidence="8 10" id="KW-0472">Membrane</keyword>
<gene>
    <name evidence="12" type="ORF">AGR4A_Lc40021</name>
</gene>
<evidence type="ECO:0000256" key="4">
    <source>
        <dbReference type="ARBA" id="ARBA00022636"/>
    </source>
</evidence>
<dbReference type="Proteomes" id="UP000192074">
    <property type="component" value="Unassembled WGS sequence"/>
</dbReference>
<dbReference type="InterPro" id="IPR050706">
    <property type="entry name" value="Cyclic-di-GMP_PDE-like"/>
</dbReference>
<evidence type="ECO:0000313" key="12">
    <source>
        <dbReference type="EMBL" id="CVI21649.1"/>
    </source>
</evidence>
<evidence type="ECO:0000256" key="10">
    <source>
        <dbReference type="SAM" id="Phobius"/>
    </source>
</evidence>
<evidence type="ECO:0000256" key="2">
    <source>
        <dbReference type="ARBA" id="ARBA00012282"/>
    </source>
</evidence>
<keyword evidence="7 10" id="KW-1133">Transmembrane helix</keyword>
<evidence type="ECO:0000256" key="3">
    <source>
        <dbReference type="ARBA" id="ARBA00022475"/>
    </source>
</evidence>
<protein>
    <recommendedName>
        <fullName evidence="2">cyclic-guanylate-specific phosphodiesterase</fullName>
        <ecNumber evidence="2">3.1.4.52</ecNumber>
    </recommendedName>
</protein>
<evidence type="ECO:0000256" key="7">
    <source>
        <dbReference type="ARBA" id="ARBA00022989"/>
    </source>
</evidence>
<dbReference type="SMART" id="SM00052">
    <property type="entry name" value="EAL"/>
    <property type="match status" value="1"/>
</dbReference>
<evidence type="ECO:0000256" key="1">
    <source>
        <dbReference type="ARBA" id="ARBA00004651"/>
    </source>
</evidence>
<keyword evidence="4" id="KW-0973">c-di-GMP</keyword>
<dbReference type="Gene3D" id="3.20.20.450">
    <property type="entry name" value="EAL domain"/>
    <property type="match status" value="1"/>
</dbReference>
<reference evidence="12 13" key="1">
    <citation type="submission" date="2016-01" db="EMBL/GenBank/DDBJ databases">
        <authorList>
            <person name="Regsiter A."/>
            <person name="william w."/>
        </authorList>
    </citation>
    <scope>NUCLEOTIDE SEQUENCE [LARGE SCALE GENOMIC DNA]</scope>
    <source>
        <strain evidence="12 13">B6</strain>
    </source>
</reference>
<dbReference type="EMBL" id="FCNL01000034">
    <property type="protein sequence ID" value="CVI21649.1"/>
    <property type="molecule type" value="Genomic_DNA"/>
</dbReference>
<dbReference type="GO" id="GO:0071111">
    <property type="term" value="F:cyclic-guanylate-specific phosphodiesterase activity"/>
    <property type="evidence" value="ECO:0007669"/>
    <property type="project" value="UniProtKB-EC"/>
</dbReference>
<dbReference type="PANTHER" id="PTHR33121:SF79">
    <property type="entry name" value="CYCLIC DI-GMP PHOSPHODIESTERASE PDED-RELATED"/>
    <property type="match status" value="1"/>
</dbReference>
<dbReference type="InterPro" id="IPR001633">
    <property type="entry name" value="EAL_dom"/>
</dbReference>
<sequence length="531" mass="57980">MEARRSRIIALGVLLGVLGAVIPIATMAYTSWVIAVRKDQDTLKVLASQAIQRASDTFRAAKDVLDTAKAAHLPPCSTEHIELMRKLTMNAPSVEEVGYFENGHLKCTSWGITHGFFPKSRTEYATPDGMEVAIRIEPTVSQGTRMTALHFGAHNVLVAPSRFVDILIDDSMSLAITTEQGVLINQLNAPDPQLVKALLSEPKVGMTDEIIYAVSRGDGLAAIAMEPRANITAKVRGEQIFYLPAGAIIAAFVVGTVIWLSRNRLSPLAELGIAVQKREFIVHYQPIVELKTGICIGAEALVRWRRPDGLLVRPDLFIPLAEESGLILAITDQVVDAIVTDLRKVLVEDRTLHIAVNLSAADVASGRILTVIAEKLKHTDIRPEQIWLEATERGFIDIEAAKITLAEARQRGHSVAIDDFGTGYSSLQYLQGLPMDALKIDKSFVDTVGKDTATSSVTSHIIGMAKALGLFTVAEGIETEEQAEYLREQGVDFGQGWLFSKALPVNEFVAYHRLTKQKYGASREIIQAAAK</sequence>
<comment type="subcellular location">
    <subcellularLocation>
        <location evidence="1">Cell membrane</location>
        <topology evidence="1">Multi-pass membrane protein</topology>
    </subcellularLocation>
</comment>
<dbReference type="PROSITE" id="PS50883">
    <property type="entry name" value="EAL"/>
    <property type="match status" value="1"/>
</dbReference>
<dbReference type="RefSeq" id="WP_060724748.1">
    <property type="nucleotide sequence ID" value="NZ_LMVK01000023.1"/>
</dbReference>
<comment type="caution">
    <text evidence="12">The sequence shown here is derived from an EMBL/GenBank/DDBJ whole genome shotgun (WGS) entry which is preliminary data.</text>
</comment>
<feature type="domain" description="EAL" evidence="11">
    <location>
        <begin position="264"/>
        <end position="516"/>
    </location>
</feature>
<keyword evidence="6" id="KW-0378">Hydrolase</keyword>
<accession>A0A822V1U9</accession>
<comment type="catalytic activity">
    <reaction evidence="9">
        <text>3',3'-c-di-GMP + H2O = 5'-phosphoguanylyl(3'-&gt;5')guanosine + H(+)</text>
        <dbReference type="Rhea" id="RHEA:24902"/>
        <dbReference type="ChEBI" id="CHEBI:15377"/>
        <dbReference type="ChEBI" id="CHEBI:15378"/>
        <dbReference type="ChEBI" id="CHEBI:58754"/>
        <dbReference type="ChEBI" id="CHEBI:58805"/>
        <dbReference type="EC" id="3.1.4.52"/>
    </reaction>
</comment>
<dbReference type="Pfam" id="PF12792">
    <property type="entry name" value="CSS-motif"/>
    <property type="match status" value="1"/>
</dbReference>
<dbReference type="CDD" id="cd01948">
    <property type="entry name" value="EAL"/>
    <property type="match status" value="1"/>
</dbReference>
<feature type="transmembrane region" description="Helical" evidence="10">
    <location>
        <begin position="240"/>
        <end position="260"/>
    </location>
</feature>
<dbReference type="Pfam" id="PF00563">
    <property type="entry name" value="EAL"/>
    <property type="match status" value="1"/>
</dbReference>
<dbReference type="PANTHER" id="PTHR33121">
    <property type="entry name" value="CYCLIC DI-GMP PHOSPHODIESTERASE PDEF"/>
    <property type="match status" value="1"/>
</dbReference>
<dbReference type="InterPro" id="IPR024744">
    <property type="entry name" value="CSS-motif_dom"/>
</dbReference>
<evidence type="ECO:0000313" key="13">
    <source>
        <dbReference type="Proteomes" id="UP000192074"/>
    </source>
</evidence>
<dbReference type="EC" id="3.1.4.52" evidence="2"/>